<organism evidence="18 19">
    <name type="scientific">Coemansia thaxteri</name>
    <dbReference type="NCBI Taxonomy" id="2663907"/>
    <lineage>
        <taxon>Eukaryota</taxon>
        <taxon>Fungi</taxon>
        <taxon>Fungi incertae sedis</taxon>
        <taxon>Zoopagomycota</taxon>
        <taxon>Kickxellomycotina</taxon>
        <taxon>Kickxellomycetes</taxon>
        <taxon>Kickxellales</taxon>
        <taxon>Kickxellaceae</taxon>
        <taxon>Coemansia</taxon>
    </lineage>
</organism>
<reference evidence="18" key="1">
    <citation type="submission" date="2022-07" db="EMBL/GenBank/DDBJ databases">
        <title>Phylogenomic reconstructions and comparative analyses of Kickxellomycotina fungi.</title>
        <authorList>
            <person name="Reynolds N.K."/>
            <person name="Stajich J.E."/>
            <person name="Barry K."/>
            <person name="Grigoriev I.V."/>
            <person name="Crous P."/>
            <person name="Smith M.E."/>
        </authorList>
    </citation>
    <scope>NUCLEOTIDE SEQUENCE</scope>
    <source>
        <strain evidence="18">IMI 214461</strain>
    </source>
</reference>
<comment type="similarity">
    <text evidence="4 14">Belongs to the BRE1 family.</text>
</comment>
<dbReference type="GO" id="GO:0005634">
    <property type="term" value="C:nucleus"/>
    <property type="evidence" value="ECO:0007669"/>
    <property type="project" value="UniProtKB-SubCell"/>
</dbReference>
<dbReference type="GO" id="GO:0016567">
    <property type="term" value="P:protein ubiquitination"/>
    <property type="evidence" value="ECO:0007669"/>
    <property type="project" value="UniProtKB-UniRule"/>
</dbReference>
<comment type="subcellular location">
    <subcellularLocation>
        <location evidence="2 14">Nucleus</location>
    </subcellularLocation>
</comment>
<dbReference type="InterPro" id="IPR013083">
    <property type="entry name" value="Znf_RING/FYVE/PHD"/>
</dbReference>
<keyword evidence="9 14" id="KW-0862">Zinc</keyword>
<evidence type="ECO:0000256" key="13">
    <source>
        <dbReference type="PROSITE-ProRule" id="PRU00175"/>
    </source>
</evidence>
<keyword evidence="12 14" id="KW-0539">Nucleus</keyword>
<evidence type="ECO:0000256" key="12">
    <source>
        <dbReference type="ARBA" id="ARBA00023242"/>
    </source>
</evidence>
<evidence type="ECO:0000256" key="4">
    <source>
        <dbReference type="ARBA" id="ARBA00005555"/>
    </source>
</evidence>
<evidence type="ECO:0000256" key="16">
    <source>
        <dbReference type="SAM" id="MobiDB-lite"/>
    </source>
</evidence>
<keyword evidence="18" id="KW-0012">Acyltransferase</keyword>
<evidence type="ECO:0000256" key="14">
    <source>
        <dbReference type="RuleBase" id="RU365038"/>
    </source>
</evidence>
<evidence type="ECO:0000313" key="19">
    <source>
        <dbReference type="Proteomes" id="UP001150907"/>
    </source>
</evidence>
<dbReference type="InterPro" id="IPR001841">
    <property type="entry name" value="Znf_RING"/>
</dbReference>
<feature type="coiled-coil region" evidence="15">
    <location>
        <begin position="481"/>
        <end position="572"/>
    </location>
</feature>
<dbReference type="SMART" id="SM00184">
    <property type="entry name" value="RING"/>
    <property type="match status" value="1"/>
</dbReference>
<sequence length="812" mass="89788">MTERKRRSEDGRDMDAQPPAGLTKKRHTAKDNEFQAGSAEFDESAAMLDLESIREFQKEAIWRQMQEYKRDAARAQQQATEIERRQARWAERIAGVCTLWDQTARDLDAIAGSAEEATADAEHGALIDVVLPIKSPRRAGDGEDAAQSSLEQFSASVGRVLKQLGSKSAARTGVDWEAAADRLARARVPQSEVDALRARVALLSRQLADDKDALEQRETELRRALKRLDRTVCPTVSGGGGGGGGSNSSAAGEVQAHQPEKEREREEEDGAEAPEKAVKAVKAEQASPADVAEKADYVLLAERRLGEIEEKVRENAQLQSLVDELRLQMASVPDHIIAESALYRQAEASRNFYGAQAQRLQAEVERLFGEVASLRTSRGEFEAGVVAEAGAQRQALEAEMQRQHGDLVRVRHHRDQIQRELDERRAQDAVEDQKSTELKLLSDVRRERMNALISENKRLLAYVAVLRGDRAAFETYTDDELSKTAAVADELRAKLEQALRREASRADPSRAEADLASAREEVAALQARVRECEAALGAGDAAGELAAKQRSVEALALQRDGLQKTSAMLERELQAVCESFARLEAQNTSRVWDLGTKEAAVARVVAEKAKYEEKFIGLNKDLGAQRQANHALRQQSAKQLEHISAVEDRDRALSQQLALVAAEAEHAAAAWQAAAAQLLAAQQRNAELELQARALEDRVRIATHALDERTEALAAAEHDCRRSRESLDLATRRITDAERPPADHAGLAKLCADYKALLKCPTCQTNFKSHVLLRCMHVFCKQCVDSRIETRQRKCPSCSEPFGAKDVRQIYL</sequence>
<dbReference type="Proteomes" id="UP001150907">
    <property type="component" value="Unassembled WGS sequence"/>
</dbReference>
<dbReference type="InterPro" id="IPR013956">
    <property type="entry name" value="E3_ubiquit_lig_Bre1"/>
</dbReference>
<feature type="coiled-coil region" evidence="15">
    <location>
        <begin position="65"/>
        <end position="92"/>
    </location>
</feature>
<comment type="pathway">
    <text evidence="3 14">Protein modification; protein ubiquitination.</text>
</comment>
<evidence type="ECO:0000256" key="3">
    <source>
        <dbReference type="ARBA" id="ARBA00004906"/>
    </source>
</evidence>
<evidence type="ECO:0000256" key="2">
    <source>
        <dbReference type="ARBA" id="ARBA00004123"/>
    </source>
</evidence>
<dbReference type="OrthoDB" id="10266039at2759"/>
<feature type="coiled-coil region" evidence="15">
    <location>
        <begin position="204"/>
        <end position="231"/>
    </location>
</feature>
<feature type="compositionally biased region" description="Basic and acidic residues" evidence="16">
    <location>
        <begin position="1"/>
        <end position="15"/>
    </location>
</feature>
<keyword evidence="5 14" id="KW-0808">Transferase</keyword>
<evidence type="ECO:0000313" key="18">
    <source>
        <dbReference type="EMBL" id="KAJ1999729.1"/>
    </source>
</evidence>
<feature type="coiled-coil region" evidence="15">
    <location>
        <begin position="678"/>
        <end position="705"/>
    </location>
</feature>
<dbReference type="CDD" id="cd16499">
    <property type="entry name" value="RING-HC_Bre1-like"/>
    <property type="match status" value="1"/>
</dbReference>
<comment type="caution">
    <text evidence="18">The sequence shown here is derived from an EMBL/GenBank/DDBJ whole genome shotgun (WGS) entry which is preliminary data.</text>
</comment>
<evidence type="ECO:0000256" key="6">
    <source>
        <dbReference type="ARBA" id="ARBA00022723"/>
    </source>
</evidence>
<dbReference type="Gene3D" id="3.30.40.10">
    <property type="entry name" value="Zinc/RING finger domain, C3HC4 (zinc finger)"/>
    <property type="match status" value="1"/>
</dbReference>
<dbReference type="AlphaFoldDB" id="A0A9W8BG33"/>
<feature type="domain" description="RING-type" evidence="17">
    <location>
        <begin position="760"/>
        <end position="799"/>
    </location>
</feature>
<evidence type="ECO:0000256" key="1">
    <source>
        <dbReference type="ARBA" id="ARBA00000900"/>
    </source>
</evidence>
<dbReference type="EMBL" id="JANBQF010000653">
    <property type="protein sequence ID" value="KAJ1999729.1"/>
    <property type="molecule type" value="Genomic_DNA"/>
</dbReference>
<keyword evidence="8 14" id="KW-0833">Ubl conjugation pathway</keyword>
<evidence type="ECO:0000256" key="5">
    <source>
        <dbReference type="ARBA" id="ARBA00022679"/>
    </source>
</evidence>
<proteinExistence type="inferred from homology"/>
<feature type="region of interest" description="Disordered" evidence="16">
    <location>
        <begin position="232"/>
        <end position="276"/>
    </location>
</feature>
<feature type="region of interest" description="Disordered" evidence="16">
    <location>
        <begin position="1"/>
        <end position="41"/>
    </location>
</feature>
<evidence type="ECO:0000256" key="7">
    <source>
        <dbReference type="ARBA" id="ARBA00022771"/>
    </source>
</evidence>
<feature type="coiled-coil region" evidence="15">
    <location>
        <begin position="308"/>
        <end position="377"/>
    </location>
</feature>
<evidence type="ECO:0000256" key="9">
    <source>
        <dbReference type="ARBA" id="ARBA00022833"/>
    </source>
</evidence>
<dbReference type="PANTHER" id="PTHR23163">
    <property type="entry name" value="RING FINGER PROTEIN-RELATED"/>
    <property type="match status" value="1"/>
</dbReference>
<dbReference type="PANTHER" id="PTHR23163:SF0">
    <property type="entry name" value="E3 UBIQUITIN-PROTEIN LIGASE BRE1"/>
    <property type="match status" value="1"/>
</dbReference>
<dbReference type="GO" id="GO:0008270">
    <property type="term" value="F:zinc ion binding"/>
    <property type="evidence" value="ECO:0007669"/>
    <property type="project" value="UniProtKB-KW"/>
</dbReference>
<dbReference type="EC" id="2.3.2.27" evidence="14"/>
<evidence type="ECO:0000256" key="11">
    <source>
        <dbReference type="ARBA" id="ARBA00023054"/>
    </source>
</evidence>
<keyword evidence="7 13" id="KW-0863">Zinc-finger</keyword>
<dbReference type="InterPro" id="IPR018957">
    <property type="entry name" value="Znf_C3HC4_RING-type"/>
</dbReference>
<dbReference type="Pfam" id="PF08647">
    <property type="entry name" value="BRE1"/>
    <property type="match status" value="1"/>
</dbReference>
<name>A0A9W8BG33_9FUNG</name>
<keyword evidence="19" id="KW-1185">Reference proteome</keyword>
<dbReference type="SUPFAM" id="SSF57850">
    <property type="entry name" value="RING/U-box"/>
    <property type="match status" value="1"/>
</dbReference>
<keyword evidence="6 14" id="KW-0479">Metal-binding</keyword>
<protein>
    <recommendedName>
        <fullName evidence="14">E3 ubiquitin protein ligase</fullName>
        <ecNumber evidence="14">2.3.2.27</ecNumber>
    </recommendedName>
</protein>
<dbReference type="GO" id="GO:0033503">
    <property type="term" value="C:HULC complex"/>
    <property type="evidence" value="ECO:0007669"/>
    <property type="project" value="TreeGrafter"/>
</dbReference>
<dbReference type="GO" id="GO:0006325">
    <property type="term" value="P:chromatin organization"/>
    <property type="evidence" value="ECO:0007669"/>
    <property type="project" value="UniProtKB-KW"/>
</dbReference>
<dbReference type="GO" id="GO:0061630">
    <property type="term" value="F:ubiquitin protein ligase activity"/>
    <property type="evidence" value="ECO:0007669"/>
    <property type="project" value="UniProtKB-EC"/>
</dbReference>
<feature type="compositionally biased region" description="Gly residues" evidence="16">
    <location>
        <begin position="237"/>
        <end position="246"/>
    </location>
</feature>
<evidence type="ECO:0000256" key="8">
    <source>
        <dbReference type="ARBA" id="ARBA00022786"/>
    </source>
</evidence>
<dbReference type="InterPro" id="IPR017907">
    <property type="entry name" value="Znf_RING_CS"/>
</dbReference>
<comment type="catalytic activity">
    <reaction evidence="1 14">
        <text>S-ubiquitinyl-[E2 ubiquitin-conjugating enzyme]-L-cysteine + [acceptor protein]-L-lysine = [E2 ubiquitin-conjugating enzyme]-L-cysteine + N(6)-ubiquitinyl-[acceptor protein]-L-lysine.</text>
        <dbReference type="EC" id="2.3.2.27"/>
    </reaction>
</comment>
<accession>A0A9W8BG33</accession>
<keyword evidence="10 14" id="KW-0156">Chromatin regulator</keyword>
<evidence type="ECO:0000256" key="15">
    <source>
        <dbReference type="SAM" id="Coils"/>
    </source>
</evidence>
<dbReference type="PROSITE" id="PS00518">
    <property type="entry name" value="ZF_RING_1"/>
    <property type="match status" value="1"/>
</dbReference>
<dbReference type="Pfam" id="PF00097">
    <property type="entry name" value="zf-C3HC4"/>
    <property type="match status" value="1"/>
</dbReference>
<evidence type="ECO:0000259" key="17">
    <source>
        <dbReference type="PROSITE" id="PS50089"/>
    </source>
</evidence>
<dbReference type="PROSITE" id="PS50089">
    <property type="entry name" value="ZF_RING_2"/>
    <property type="match status" value="1"/>
</dbReference>
<gene>
    <name evidence="18" type="primary">BRE1</name>
    <name evidence="18" type="ORF">H4R26_004942</name>
</gene>
<keyword evidence="11 14" id="KW-0175">Coiled coil</keyword>
<evidence type="ECO:0000256" key="10">
    <source>
        <dbReference type="ARBA" id="ARBA00022853"/>
    </source>
</evidence>